<dbReference type="OrthoDB" id="778453at2759"/>
<comment type="caution">
    <text evidence="1">The sequence shown here is derived from an EMBL/GenBank/DDBJ whole genome shotgun (WGS) entry which is preliminary data.</text>
</comment>
<proteinExistence type="predicted"/>
<reference evidence="1 2" key="1">
    <citation type="journal article" date="2022" name="Hortic Res">
        <title>The genome of Dioscorea zingiberensis sheds light on the biosynthesis, origin and evolution of the medicinally important diosgenin saponins.</title>
        <authorList>
            <person name="Li Y."/>
            <person name="Tan C."/>
            <person name="Li Z."/>
            <person name="Guo J."/>
            <person name="Li S."/>
            <person name="Chen X."/>
            <person name="Wang C."/>
            <person name="Dai X."/>
            <person name="Yang H."/>
            <person name="Song W."/>
            <person name="Hou L."/>
            <person name="Xu J."/>
            <person name="Tong Z."/>
            <person name="Xu A."/>
            <person name="Yuan X."/>
            <person name="Wang W."/>
            <person name="Yang Q."/>
            <person name="Chen L."/>
            <person name="Sun Z."/>
            <person name="Wang K."/>
            <person name="Pan B."/>
            <person name="Chen J."/>
            <person name="Bao Y."/>
            <person name="Liu F."/>
            <person name="Qi X."/>
            <person name="Gang D.R."/>
            <person name="Wen J."/>
            <person name="Li J."/>
        </authorList>
    </citation>
    <scope>NUCLEOTIDE SEQUENCE [LARGE SCALE GENOMIC DNA]</scope>
    <source>
        <strain evidence="1">Dzin_1.0</strain>
    </source>
</reference>
<dbReference type="EMBL" id="JAGGNH010000173">
    <property type="protein sequence ID" value="KAJ0959751.1"/>
    <property type="molecule type" value="Genomic_DNA"/>
</dbReference>
<evidence type="ECO:0000313" key="1">
    <source>
        <dbReference type="EMBL" id="KAJ0959751.1"/>
    </source>
</evidence>
<accession>A0A9D5BS87</accession>
<dbReference type="PANTHER" id="PTHR36800">
    <property type="entry name" value="POLYAMINE-MODULATED FACTOR 1-BINDING PROTEIN"/>
    <property type="match status" value="1"/>
</dbReference>
<evidence type="ECO:0000313" key="2">
    <source>
        <dbReference type="Proteomes" id="UP001085076"/>
    </source>
</evidence>
<dbReference type="Proteomes" id="UP001085076">
    <property type="component" value="Unassembled WGS sequence"/>
</dbReference>
<dbReference type="AlphaFoldDB" id="A0A9D5BS87"/>
<dbReference type="PANTHER" id="PTHR36800:SF1">
    <property type="entry name" value="POLYAMINE-MODULATED FACTOR 1-BINDING PROTEIN"/>
    <property type="match status" value="1"/>
</dbReference>
<sequence>MESKAILDVSAPSETLATSEVDPQLSALLYDMSQQVEMAMHSMVKMASEISESTGEIMEEMEKCKEYVNVKNKILEEEKDRFQKAAIAVIEFLNGSENI</sequence>
<keyword evidence="2" id="KW-1185">Reference proteome</keyword>
<protein>
    <submittedName>
        <fullName evidence="1">Uncharacterized protein</fullName>
    </submittedName>
</protein>
<name>A0A9D5BS87_9LILI</name>
<organism evidence="1 2">
    <name type="scientific">Dioscorea zingiberensis</name>
    <dbReference type="NCBI Taxonomy" id="325984"/>
    <lineage>
        <taxon>Eukaryota</taxon>
        <taxon>Viridiplantae</taxon>
        <taxon>Streptophyta</taxon>
        <taxon>Embryophyta</taxon>
        <taxon>Tracheophyta</taxon>
        <taxon>Spermatophyta</taxon>
        <taxon>Magnoliopsida</taxon>
        <taxon>Liliopsida</taxon>
        <taxon>Dioscoreales</taxon>
        <taxon>Dioscoreaceae</taxon>
        <taxon>Dioscorea</taxon>
    </lineage>
</organism>
<gene>
    <name evidence="1" type="ORF">J5N97_000573</name>
</gene>